<dbReference type="SMART" id="SM00421">
    <property type="entry name" value="HTH_LUXR"/>
    <property type="match status" value="1"/>
</dbReference>
<feature type="domain" description="HTH luxR-type" evidence="2">
    <location>
        <begin position="133"/>
        <end position="190"/>
    </location>
</feature>
<dbReference type="Proteomes" id="UP000194204">
    <property type="component" value="Unassembled WGS sequence"/>
</dbReference>
<dbReference type="InterPro" id="IPR036388">
    <property type="entry name" value="WH-like_DNA-bd_sf"/>
</dbReference>
<keyword evidence="4" id="KW-1185">Reference proteome</keyword>
<evidence type="ECO:0000313" key="4">
    <source>
        <dbReference type="Proteomes" id="UP000194204"/>
    </source>
</evidence>
<dbReference type="SUPFAM" id="SSF46894">
    <property type="entry name" value="C-terminal effector domain of the bipartite response regulators"/>
    <property type="match status" value="1"/>
</dbReference>
<dbReference type="Gene3D" id="1.10.10.10">
    <property type="entry name" value="Winged helix-like DNA-binding domain superfamily/Winged helix DNA-binding domain"/>
    <property type="match status" value="1"/>
</dbReference>
<dbReference type="Pfam" id="PF00196">
    <property type="entry name" value="GerE"/>
    <property type="match status" value="1"/>
</dbReference>
<accession>A0A1Y2SS31</accession>
<reference evidence="3 4" key="1">
    <citation type="submission" date="2017-01" db="EMBL/GenBank/DDBJ databases">
        <title>Deconstructing symbiosis and pathogenesis requirements using a combined genomic-metabolomic approach.</title>
        <authorList>
            <person name="Tobias N.J."/>
            <person name="Wolff H."/>
            <person name="Djahanschiri B."/>
            <person name="Ebersberger I."/>
            <person name="Bode H.B."/>
        </authorList>
    </citation>
    <scope>NUCLEOTIDE SEQUENCE [LARGE SCALE GENOMIC DNA]</scope>
    <source>
        <strain evidence="3 4">DSM 4764</strain>
    </source>
</reference>
<evidence type="ECO:0000256" key="1">
    <source>
        <dbReference type="ARBA" id="ARBA00023125"/>
    </source>
</evidence>
<dbReference type="RefSeq" id="WP_086111643.1">
    <property type="nucleotide sequence ID" value="NZ_CAWNHF010000145.1"/>
</dbReference>
<evidence type="ECO:0000313" key="3">
    <source>
        <dbReference type="EMBL" id="OTA21141.1"/>
    </source>
</evidence>
<name>A0A1Y2SS31_9GAMM</name>
<dbReference type="InterPro" id="IPR016032">
    <property type="entry name" value="Sig_transdc_resp-reg_C-effctor"/>
</dbReference>
<dbReference type="STRING" id="40578.Xbed_00792"/>
<gene>
    <name evidence="3" type="ORF">Xbed_00792</name>
</gene>
<dbReference type="GO" id="GO:0003677">
    <property type="term" value="F:DNA binding"/>
    <property type="evidence" value="ECO:0007669"/>
    <property type="project" value="UniProtKB-KW"/>
</dbReference>
<sequence>MKLLIIDECHYTRLGIIEFLKENTHIFPKEAASIHDAINILPVFSPDIILANLTHYGYHIEYCEQLNLLISLVNEARIYTYINKPYPFGKTPIQLTNNDFFLSKKNLMALLDRLKEMALFDIQHYFSHFNAHNSIFSHQENRVIYYWMLETSTHKIAKILKISNSTVYSHKRHIIEKIGVSNKIELLFIYNIFKYFC</sequence>
<dbReference type="OrthoDB" id="6623657at2"/>
<comment type="caution">
    <text evidence="3">The sequence shown here is derived from an EMBL/GenBank/DDBJ whole genome shotgun (WGS) entry which is preliminary data.</text>
</comment>
<dbReference type="InterPro" id="IPR000792">
    <property type="entry name" value="Tscrpt_reg_LuxR_C"/>
</dbReference>
<evidence type="ECO:0000259" key="2">
    <source>
        <dbReference type="SMART" id="SM00421"/>
    </source>
</evidence>
<protein>
    <submittedName>
        <fullName evidence="3">LuxR family transcriptional regulator</fullName>
    </submittedName>
</protein>
<dbReference type="EMBL" id="MUBK01000004">
    <property type="protein sequence ID" value="OTA21141.1"/>
    <property type="molecule type" value="Genomic_DNA"/>
</dbReference>
<proteinExistence type="predicted"/>
<keyword evidence="1" id="KW-0238">DNA-binding</keyword>
<organism evidence="3 4">
    <name type="scientific">Xenorhabdus beddingii</name>
    <dbReference type="NCBI Taxonomy" id="40578"/>
    <lineage>
        <taxon>Bacteria</taxon>
        <taxon>Pseudomonadati</taxon>
        <taxon>Pseudomonadota</taxon>
        <taxon>Gammaproteobacteria</taxon>
        <taxon>Enterobacterales</taxon>
        <taxon>Morganellaceae</taxon>
        <taxon>Xenorhabdus</taxon>
    </lineage>
</organism>
<dbReference type="AlphaFoldDB" id="A0A1Y2SS31"/>
<dbReference type="GO" id="GO:0006355">
    <property type="term" value="P:regulation of DNA-templated transcription"/>
    <property type="evidence" value="ECO:0007669"/>
    <property type="project" value="InterPro"/>
</dbReference>